<keyword evidence="2" id="KW-0812">Transmembrane</keyword>
<evidence type="ECO:0000256" key="2">
    <source>
        <dbReference type="SAM" id="Phobius"/>
    </source>
</evidence>
<sequence>MFSRSRVSSRGSRSTEEHLTTTEQRERAVPVFGGGAYPSESTLRVRNEALLPPKVDERLASISHNADGDDDSAPKLQLGTLISTTAETHEVWKKCAEDVWKAEQDMVANWKEDLDNLLVFDGLFSAIVTAFIVATYPELTPTVPDQTPYILMQISAQLDSFAISAGYANSTQPAFPPALAQPSLPPVPRHIVAFNALWLLSLVLTLAAASISISVKQWLHHHVKPEGLSSPDRQVRVWNDRHNALISWRVEFIIGFLPVLLQGALLFFFLGLAILLQMLDSTVLSIAMVPTALLFLFAVVTAILPTIDPTCPYKSQPASAISWLFGVNIHGRNSSDLASLPE</sequence>
<evidence type="ECO:0000259" key="3">
    <source>
        <dbReference type="Pfam" id="PF20153"/>
    </source>
</evidence>
<feature type="compositionally biased region" description="Basic and acidic residues" evidence="1">
    <location>
        <begin position="13"/>
        <end position="28"/>
    </location>
</feature>
<reference evidence="4 5" key="1">
    <citation type="journal article" date="2016" name="Mol. Biol. Evol.">
        <title>Comparative Genomics of Early-Diverging Mushroom-Forming Fungi Provides Insights into the Origins of Lignocellulose Decay Capabilities.</title>
        <authorList>
            <person name="Nagy L.G."/>
            <person name="Riley R."/>
            <person name="Tritt A."/>
            <person name="Adam C."/>
            <person name="Daum C."/>
            <person name="Floudas D."/>
            <person name="Sun H."/>
            <person name="Yadav J.S."/>
            <person name="Pangilinan J."/>
            <person name="Larsson K.H."/>
            <person name="Matsuura K."/>
            <person name="Barry K."/>
            <person name="Labutti K."/>
            <person name="Kuo R."/>
            <person name="Ohm R.A."/>
            <person name="Bhattacharya S.S."/>
            <person name="Shirouzu T."/>
            <person name="Yoshinaga Y."/>
            <person name="Martin F.M."/>
            <person name="Grigoriev I.V."/>
            <person name="Hibbett D.S."/>
        </authorList>
    </citation>
    <scope>NUCLEOTIDE SEQUENCE [LARGE SCALE GENOMIC DNA]</scope>
    <source>
        <strain evidence="4 5">93-53</strain>
    </source>
</reference>
<feature type="domain" description="DUF6535" evidence="3">
    <location>
        <begin position="92"/>
        <end position="276"/>
    </location>
</feature>
<evidence type="ECO:0000256" key="1">
    <source>
        <dbReference type="SAM" id="MobiDB-lite"/>
    </source>
</evidence>
<organism evidence="4 5">
    <name type="scientific">Laetiporus sulphureus 93-53</name>
    <dbReference type="NCBI Taxonomy" id="1314785"/>
    <lineage>
        <taxon>Eukaryota</taxon>
        <taxon>Fungi</taxon>
        <taxon>Dikarya</taxon>
        <taxon>Basidiomycota</taxon>
        <taxon>Agaricomycotina</taxon>
        <taxon>Agaricomycetes</taxon>
        <taxon>Polyporales</taxon>
        <taxon>Laetiporus</taxon>
    </lineage>
</organism>
<proteinExistence type="predicted"/>
<dbReference type="SUPFAM" id="SSF82866">
    <property type="entry name" value="Multidrug efflux transporter AcrB transmembrane domain"/>
    <property type="match status" value="1"/>
</dbReference>
<dbReference type="Proteomes" id="UP000076871">
    <property type="component" value="Unassembled WGS sequence"/>
</dbReference>
<evidence type="ECO:0000313" key="5">
    <source>
        <dbReference type="Proteomes" id="UP000076871"/>
    </source>
</evidence>
<evidence type="ECO:0000313" key="4">
    <source>
        <dbReference type="EMBL" id="KZT05145.1"/>
    </source>
</evidence>
<dbReference type="RefSeq" id="XP_040762885.1">
    <property type="nucleotide sequence ID" value="XM_040901712.1"/>
</dbReference>
<keyword evidence="5" id="KW-1185">Reference proteome</keyword>
<dbReference type="InterPro" id="IPR045338">
    <property type="entry name" value="DUF6535"/>
</dbReference>
<dbReference type="EMBL" id="KV427632">
    <property type="protein sequence ID" value="KZT05145.1"/>
    <property type="molecule type" value="Genomic_DNA"/>
</dbReference>
<dbReference type="InParanoid" id="A0A165DLG7"/>
<accession>A0A165DLG7</accession>
<feature type="compositionally biased region" description="Low complexity" evidence="1">
    <location>
        <begin position="1"/>
        <end position="12"/>
    </location>
</feature>
<name>A0A165DLG7_9APHY</name>
<dbReference type="Pfam" id="PF20153">
    <property type="entry name" value="DUF6535"/>
    <property type="match status" value="1"/>
</dbReference>
<feature type="transmembrane region" description="Helical" evidence="2">
    <location>
        <begin position="191"/>
        <end position="215"/>
    </location>
</feature>
<gene>
    <name evidence="4" type="ORF">LAESUDRAFT_243297</name>
</gene>
<keyword evidence="2" id="KW-0472">Membrane</keyword>
<dbReference type="OrthoDB" id="3185525at2759"/>
<feature type="region of interest" description="Disordered" evidence="1">
    <location>
        <begin position="1"/>
        <end position="28"/>
    </location>
</feature>
<feature type="transmembrane region" description="Helical" evidence="2">
    <location>
        <begin position="282"/>
        <end position="304"/>
    </location>
</feature>
<dbReference type="AlphaFoldDB" id="A0A165DLG7"/>
<keyword evidence="2" id="KW-1133">Transmembrane helix</keyword>
<protein>
    <recommendedName>
        <fullName evidence="3">DUF6535 domain-containing protein</fullName>
    </recommendedName>
</protein>
<dbReference type="GeneID" id="63818744"/>
<feature type="transmembrane region" description="Helical" evidence="2">
    <location>
        <begin position="252"/>
        <end position="276"/>
    </location>
</feature>